<evidence type="ECO:0000256" key="4">
    <source>
        <dbReference type="ARBA" id="ARBA00023136"/>
    </source>
</evidence>
<organism evidence="6 8">
    <name type="scientific">Aneurinibacillus migulanus</name>
    <name type="common">Bacillus migulanus</name>
    <dbReference type="NCBI Taxonomy" id="47500"/>
    <lineage>
        <taxon>Bacteria</taxon>
        <taxon>Bacillati</taxon>
        <taxon>Bacillota</taxon>
        <taxon>Bacilli</taxon>
        <taxon>Bacillales</taxon>
        <taxon>Paenibacillaceae</taxon>
        <taxon>Aneurinibacillus group</taxon>
        <taxon>Aneurinibacillus</taxon>
    </lineage>
</organism>
<dbReference type="GeneID" id="42307448"/>
<dbReference type="RefSeq" id="WP_043064701.1">
    <property type="nucleotide sequence ID" value="NZ_BJOA01000044.1"/>
</dbReference>
<dbReference type="InterPro" id="IPR010652">
    <property type="entry name" value="DUF1232"/>
</dbReference>
<protein>
    <submittedName>
        <fullName evidence="6">Membrane protein</fullName>
    </submittedName>
</protein>
<comment type="subcellular location">
    <subcellularLocation>
        <location evidence="1">Endomembrane system</location>
        <topology evidence="1">Multi-pass membrane protein</topology>
    </subcellularLocation>
</comment>
<evidence type="ECO:0000256" key="2">
    <source>
        <dbReference type="ARBA" id="ARBA00022692"/>
    </source>
</evidence>
<evidence type="ECO:0000313" key="7">
    <source>
        <dbReference type="EMBL" id="SDI98151.1"/>
    </source>
</evidence>
<reference evidence="7 9" key="2">
    <citation type="submission" date="2016-10" db="EMBL/GenBank/DDBJ databases">
        <authorList>
            <person name="de Groot N.N."/>
        </authorList>
    </citation>
    <scope>NUCLEOTIDE SEQUENCE [LARGE SCALE GENOMIC DNA]</scope>
    <source>
        <strain evidence="7 9">DSM 2895</strain>
    </source>
</reference>
<keyword evidence="4" id="KW-0472">Membrane</keyword>
<keyword evidence="2" id="KW-0812">Transmembrane</keyword>
<feature type="domain" description="DUF1232" evidence="5">
    <location>
        <begin position="37"/>
        <end position="71"/>
    </location>
</feature>
<dbReference type="PIRSF" id="PIRSF029962">
    <property type="entry name" value="UCP029962"/>
    <property type="match status" value="1"/>
</dbReference>
<evidence type="ECO:0000313" key="9">
    <source>
        <dbReference type="Proteomes" id="UP000182836"/>
    </source>
</evidence>
<name>A0A0D1WGW9_ANEMI</name>
<dbReference type="Proteomes" id="UP000037269">
    <property type="component" value="Unassembled WGS sequence"/>
</dbReference>
<keyword evidence="3" id="KW-1133">Transmembrane helix</keyword>
<sequence length="92" mass="11026">MRRFLRRVRFIFNIRKSIPFLFRFFTSKEVSIQKKFLSCLLLIGYIVFPFDAIPDFFVFFGILDDVAVFMFILQQMVKMSPPQLKKQYGIQG</sequence>
<dbReference type="InterPro" id="IPR016941">
    <property type="entry name" value="UCP029962"/>
</dbReference>
<dbReference type="GO" id="GO:0012505">
    <property type="term" value="C:endomembrane system"/>
    <property type="evidence" value="ECO:0007669"/>
    <property type="project" value="UniProtKB-SubCell"/>
</dbReference>
<evidence type="ECO:0000259" key="5">
    <source>
        <dbReference type="Pfam" id="PF06803"/>
    </source>
</evidence>
<keyword evidence="8" id="KW-1185">Reference proteome</keyword>
<evidence type="ECO:0000313" key="6">
    <source>
        <dbReference type="EMBL" id="KON97418.1"/>
    </source>
</evidence>
<dbReference type="OrthoDB" id="2679475at2"/>
<dbReference type="Pfam" id="PF06803">
    <property type="entry name" value="DUF1232"/>
    <property type="match status" value="1"/>
</dbReference>
<reference evidence="6 8" key="1">
    <citation type="submission" date="2015-07" db="EMBL/GenBank/DDBJ databases">
        <title>Fjat-14205 dsm 2895.</title>
        <authorList>
            <person name="Liu B."/>
            <person name="Wang J."/>
            <person name="Zhu Y."/>
            <person name="Liu G."/>
            <person name="Chen Q."/>
            <person name="Chen Z."/>
            <person name="Lan J."/>
            <person name="Che J."/>
            <person name="Ge C."/>
            <person name="Shi H."/>
            <person name="Pan Z."/>
            <person name="Liu X."/>
        </authorList>
    </citation>
    <scope>NUCLEOTIDE SEQUENCE [LARGE SCALE GENOMIC DNA]</scope>
    <source>
        <strain evidence="6 8">DSM 2895</strain>
    </source>
</reference>
<evidence type="ECO:0000313" key="8">
    <source>
        <dbReference type="Proteomes" id="UP000037269"/>
    </source>
</evidence>
<dbReference type="AlphaFoldDB" id="A0A0D1WGW9"/>
<gene>
    <name evidence="6" type="ORF">AF333_20055</name>
    <name evidence="7" type="ORF">SAMN04487909_11013</name>
</gene>
<dbReference type="EMBL" id="FNED01000010">
    <property type="protein sequence ID" value="SDI98151.1"/>
    <property type="molecule type" value="Genomic_DNA"/>
</dbReference>
<dbReference type="PATRIC" id="fig|47500.8.peg.4874"/>
<evidence type="ECO:0000256" key="3">
    <source>
        <dbReference type="ARBA" id="ARBA00022989"/>
    </source>
</evidence>
<dbReference type="EMBL" id="LGUG01000004">
    <property type="protein sequence ID" value="KON97418.1"/>
    <property type="molecule type" value="Genomic_DNA"/>
</dbReference>
<evidence type="ECO:0000256" key="1">
    <source>
        <dbReference type="ARBA" id="ARBA00004127"/>
    </source>
</evidence>
<proteinExistence type="predicted"/>
<accession>A0A0D1WGW9</accession>
<dbReference type="Proteomes" id="UP000182836">
    <property type="component" value="Unassembled WGS sequence"/>
</dbReference>